<dbReference type="PANTHER" id="PTHR10671:SF34">
    <property type="entry name" value="PROTEIN NKG7"/>
    <property type="match status" value="1"/>
</dbReference>
<proteinExistence type="predicted"/>
<dbReference type="GO" id="GO:0005886">
    <property type="term" value="C:plasma membrane"/>
    <property type="evidence" value="ECO:0007669"/>
    <property type="project" value="TreeGrafter"/>
</dbReference>
<dbReference type="OrthoDB" id="9427654at2759"/>
<evidence type="ECO:0000256" key="4">
    <source>
        <dbReference type="ARBA" id="ARBA00023136"/>
    </source>
</evidence>
<comment type="caution">
    <text evidence="7">The sequence shown here is derived from an EMBL/GenBank/DDBJ whole genome shotgun (WGS) entry which is preliminary data.</text>
</comment>
<sequence length="175" mass="17755">MRPPLGWDVGGIYTGPLCPILGPAQTALPMPLTPDPQPPALPAPASPGAGGGWDRGRGGAGSSLTLRVPCPPPGYIQATRAFLILAVLGAAAAVLSLLASLTSCVHSAVSTDLLAAISAFAAGSCTLVAMGVYSGESWHRNLDPQIQLSFAWSFYLGWAALPLLGLSGTFALLAH</sequence>
<evidence type="ECO:0000256" key="6">
    <source>
        <dbReference type="SAM" id="Phobius"/>
    </source>
</evidence>
<evidence type="ECO:0000256" key="5">
    <source>
        <dbReference type="SAM" id="MobiDB-lite"/>
    </source>
</evidence>
<comment type="subcellular location">
    <subcellularLocation>
        <location evidence="1">Membrane</location>
        <topology evidence="1">Multi-pass membrane protein</topology>
    </subcellularLocation>
</comment>
<keyword evidence="4 6" id="KW-0472">Membrane</keyword>
<dbReference type="Proteomes" id="UP000765507">
    <property type="component" value="Unassembled WGS sequence"/>
</dbReference>
<dbReference type="Gene3D" id="1.20.140.150">
    <property type="match status" value="1"/>
</dbReference>
<evidence type="ECO:0000313" key="8">
    <source>
        <dbReference type="Proteomes" id="UP000765507"/>
    </source>
</evidence>
<evidence type="ECO:0000256" key="2">
    <source>
        <dbReference type="ARBA" id="ARBA00022692"/>
    </source>
</evidence>
<dbReference type="EMBL" id="JAHGAV010005413">
    <property type="protein sequence ID" value="KAG6920583.1"/>
    <property type="molecule type" value="Genomic_DNA"/>
</dbReference>
<evidence type="ECO:0000313" key="7">
    <source>
        <dbReference type="EMBL" id="KAG6920583.1"/>
    </source>
</evidence>
<keyword evidence="2 6" id="KW-0812">Transmembrane</keyword>
<dbReference type="Pfam" id="PF00822">
    <property type="entry name" value="PMP22_Claudin"/>
    <property type="match status" value="1"/>
</dbReference>
<organism evidence="7 8">
    <name type="scientific">Chelydra serpentina</name>
    <name type="common">Snapping turtle</name>
    <name type="synonym">Testudo serpentina</name>
    <dbReference type="NCBI Taxonomy" id="8475"/>
    <lineage>
        <taxon>Eukaryota</taxon>
        <taxon>Metazoa</taxon>
        <taxon>Chordata</taxon>
        <taxon>Craniata</taxon>
        <taxon>Vertebrata</taxon>
        <taxon>Euteleostomi</taxon>
        <taxon>Archelosauria</taxon>
        <taxon>Testudinata</taxon>
        <taxon>Testudines</taxon>
        <taxon>Cryptodira</taxon>
        <taxon>Durocryptodira</taxon>
        <taxon>Americhelydia</taxon>
        <taxon>Chelydroidea</taxon>
        <taxon>Chelydridae</taxon>
        <taxon>Chelydra</taxon>
    </lineage>
</organism>
<accession>A0A8T1RWB8</accession>
<dbReference type="InterPro" id="IPR050579">
    <property type="entry name" value="PMP-22/EMP/MP20-like"/>
</dbReference>
<feature type="transmembrane region" description="Helical" evidence="6">
    <location>
        <begin position="81"/>
        <end position="101"/>
    </location>
</feature>
<protein>
    <submittedName>
        <fullName evidence="7">Natural killer cell granule protein 7</fullName>
    </submittedName>
</protein>
<feature type="compositionally biased region" description="Pro residues" evidence="5">
    <location>
        <begin position="31"/>
        <end position="45"/>
    </location>
</feature>
<gene>
    <name evidence="7" type="primary">NKG7</name>
    <name evidence="7" type="ORF">G0U57_016712</name>
</gene>
<keyword evidence="3 6" id="KW-1133">Transmembrane helix</keyword>
<feature type="non-terminal residue" evidence="7">
    <location>
        <position position="1"/>
    </location>
</feature>
<dbReference type="AlphaFoldDB" id="A0A8T1RWB8"/>
<evidence type="ECO:0000256" key="3">
    <source>
        <dbReference type="ARBA" id="ARBA00022989"/>
    </source>
</evidence>
<feature type="transmembrane region" description="Helical" evidence="6">
    <location>
        <begin position="153"/>
        <end position="174"/>
    </location>
</feature>
<name>A0A8T1RWB8_CHESE</name>
<dbReference type="InterPro" id="IPR004031">
    <property type="entry name" value="PMP22/EMP/MP20/Claudin"/>
</dbReference>
<dbReference type="PANTHER" id="PTHR10671">
    <property type="entry name" value="EPITHELIAL MEMBRANE PROTEIN-RELATED"/>
    <property type="match status" value="1"/>
</dbReference>
<reference evidence="7 8" key="1">
    <citation type="journal article" date="2020" name="G3 (Bethesda)">
        <title>Draft Genome of the Common Snapping Turtle, Chelydra serpentina, a Model for Phenotypic Plasticity in Reptiles.</title>
        <authorList>
            <person name="Das D."/>
            <person name="Singh S.K."/>
            <person name="Bierstedt J."/>
            <person name="Erickson A."/>
            <person name="Galli G.L.J."/>
            <person name="Crossley D.A. 2nd"/>
            <person name="Rhen T."/>
        </authorList>
    </citation>
    <scope>NUCLEOTIDE SEQUENCE [LARGE SCALE GENOMIC DNA]</scope>
    <source>
        <strain evidence="7">KW</strain>
    </source>
</reference>
<feature type="region of interest" description="Disordered" evidence="5">
    <location>
        <begin position="28"/>
        <end position="56"/>
    </location>
</feature>
<evidence type="ECO:0000256" key="1">
    <source>
        <dbReference type="ARBA" id="ARBA00004141"/>
    </source>
</evidence>
<keyword evidence="8" id="KW-1185">Reference proteome</keyword>
<feature type="transmembrane region" description="Helical" evidence="6">
    <location>
        <begin position="113"/>
        <end position="133"/>
    </location>
</feature>